<dbReference type="InterPro" id="IPR031475">
    <property type="entry name" value="NBD_C"/>
</dbReference>
<accession>A0ABS7JZC7</accession>
<evidence type="ECO:0000313" key="10">
    <source>
        <dbReference type="Proteomes" id="UP000769780"/>
    </source>
</evidence>
<dbReference type="Gene3D" id="3.40.980.20">
    <property type="entry name" value="Four-carbon acid sugar kinase, nucleotide binding domain"/>
    <property type="match status" value="1"/>
</dbReference>
<evidence type="ECO:0000256" key="4">
    <source>
        <dbReference type="ARBA" id="ARBA00022777"/>
    </source>
</evidence>
<dbReference type="InterPro" id="IPR037051">
    <property type="entry name" value="4-carb_acid_sugar_kinase_N_sf"/>
</dbReference>
<dbReference type="RefSeq" id="WP_221870230.1">
    <property type="nucleotide sequence ID" value="NZ_JACWFH010000001.1"/>
</dbReference>
<evidence type="ECO:0000256" key="5">
    <source>
        <dbReference type="ARBA" id="ARBA00022840"/>
    </source>
</evidence>
<dbReference type="EMBL" id="JACWFH010000001">
    <property type="protein sequence ID" value="MBY0095352.1"/>
    <property type="molecule type" value="Genomic_DNA"/>
</dbReference>
<evidence type="ECO:0000256" key="6">
    <source>
        <dbReference type="ARBA" id="ARBA00023277"/>
    </source>
</evidence>
<keyword evidence="4 9" id="KW-0418">Kinase</keyword>
<keyword evidence="5" id="KW-0067">ATP-binding</keyword>
<evidence type="ECO:0000256" key="1">
    <source>
        <dbReference type="ARBA" id="ARBA00005715"/>
    </source>
</evidence>
<reference evidence="9 10" key="1">
    <citation type="submission" date="2020-07" db="EMBL/GenBank/DDBJ databases">
        <title>Fungal Genomes of the International Space Station.</title>
        <authorList>
            <person name="Seuylemezian A."/>
            <person name="Singh N.K."/>
            <person name="Wood J."/>
            <person name="Venkateswaran K."/>
        </authorList>
    </citation>
    <scope>NUCLEOTIDE SEQUENCE [LARGE SCALE GENOMIC DNA]</scope>
    <source>
        <strain evidence="9 10">PL-B2</strain>
    </source>
</reference>
<dbReference type="Pfam" id="PF07005">
    <property type="entry name" value="SBD_N"/>
    <property type="match status" value="1"/>
</dbReference>
<evidence type="ECO:0000313" key="9">
    <source>
        <dbReference type="EMBL" id="MBY0095352.1"/>
    </source>
</evidence>
<name>A0ABS7JZC7_9BACI</name>
<dbReference type="Gene3D" id="3.40.50.10840">
    <property type="entry name" value="Putative sugar-binding, N-terminal domain"/>
    <property type="match status" value="1"/>
</dbReference>
<keyword evidence="3" id="KW-0547">Nucleotide-binding</keyword>
<evidence type="ECO:0000256" key="2">
    <source>
        <dbReference type="ARBA" id="ARBA00022679"/>
    </source>
</evidence>
<sequence>MGILIIADDLTGANDTGVKIFKHNVPTCVHLDGLPMDGPIEDCIVINTETRALTSKTAASKIRDLFKNFDWPCADIVYKKIDSTMRGNIGSEIDAILSLAPLEGAIIAPAYPENGRIVVGGYQLVNNKLLEDTEFARDYKNPIEDSFLPDILANQSKSKVYQVSIKQVRSGELDNLLTKKLMEGYKYFILDSVETEDLDKIAESMGPSISKFLWVGSAGLANSLVRHRPIPNKTDKPRVKLKQEVECLPILVLAGSMKSTTRRQIQYLRENGYSILEIDPLLLLELRNREEELLQLIHEAEKELISKKCIVLTIKQSEQVSINIQAYKDLYQLTNHDIGNNIASQFGRIGATLTQKIRLAGLVLTGGDIAFQTCYQLNIKKVDMIGEVEEGIPLVVYKNKQNHALKLVTKAGGFGREDTLSNAICKIKLSEGR</sequence>
<evidence type="ECO:0000259" key="8">
    <source>
        <dbReference type="Pfam" id="PF17042"/>
    </source>
</evidence>
<dbReference type="Proteomes" id="UP000769780">
    <property type="component" value="Unassembled WGS sequence"/>
</dbReference>
<feature type="domain" description="Four-carbon acid sugar kinase N-terminal" evidence="7">
    <location>
        <begin position="3"/>
        <end position="224"/>
    </location>
</feature>
<dbReference type="GO" id="GO:0016301">
    <property type="term" value="F:kinase activity"/>
    <property type="evidence" value="ECO:0007669"/>
    <property type="project" value="UniProtKB-KW"/>
</dbReference>
<dbReference type="SUPFAM" id="SSF142764">
    <property type="entry name" value="YgbK-like"/>
    <property type="match status" value="1"/>
</dbReference>
<gene>
    <name evidence="9" type="ORF">H0185_00760</name>
</gene>
<evidence type="ECO:0000256" key="3">
    <source>
        <dbReference type="ARBA" id="ARBA00022741"/>
    </source>
</evidence>
<evidence type="ECO:0000259" key="7">
    <source>
        <dbReference type="Pfam" id="PF07005"/>
    </source>
</evidence>
<proteinExistence type="inferred from homology"/>
<organism evidence="9 10">
    <name type="scientific">Mesobacillus maritimus</name>
    <dbReference type="NCBI Taxonomy" id="1643336"/>
    <lineage>
        <taxon>Bacteria</taxon>
        <taxon>Bacillati</taxon>
        <taxon>Bacillota</taxon>
        <taxon>Bacilli</taxon>
        <taxon>Bacillales</taxon>
        <taxon>Bacillaceae</taxon>
        <taxon>Mesobacillus</taxon>
    </lineage>
</organism>
<protein>
    <submittedName>
        <fullName evidence="9">Four-carbon acid sugar kinase family protein</fullName>
    </submittedName>
</protein>
<feature type="domain" description="Four-carbon acid sugar kinase nucleotide binding" evidence="8">
    <location>
        <begin position="251"/>
        <end position="420"/>
    </location>
</feature>
<comment type="similarity">
    <text evidence="1">Belongs to the four-carbon acid sugar kinase family.</text>
</comment>
<dbReference type="Pfam" id="PF17042">
    <property type="entry name" value="NBD_C"/>
    <property type="match status" value="1"/>
</dbReference>
<keyword evidence="10" id="KW-1185">Reference proteome</keyword>
<keyword evidence="2" id="KW-0808">Transferase</keyword>
<dbReference type="InterPro" id="IPR042213">
    <property type="entry name" value="NBD_C_sf"/>
</dbReference>
<dbReference type="InterPro" id="IPR010737">
    <property type="entry name" value="4-carb_acid_sugar_kinase_N"/>
</dbReference>
<keyword evidence="6" id="KW-0119">Carbohydrate metabolism</keyword>
<comment type="caution">
    <text evidence="9">The sequence shown here is derived from an EMBL/GenBank/DDBJ whole genome shotgun (WGS) entry which is preliminary data.</text>
</comment>